<proteinExistence type="inferred from homology"/>
<dbReference type="OrthoDB" id="9802264at2"/>
<evidence type="ECO:0000256" key="1">
    <source>
        <dbReference type="ARBA" id="ARBA00005417"/>
    </source>
</evidence>
<dbReference type="PROSITE" id="PS50893">
    <property type="entry name" value="ABC_TRANSPORTER_2"/>
    <property type="match status" value="1"/>
</dbReference>
<name>A0A0D0KRJ9_9PSED</name>
<comment type="caution">
    <text evidence="10">The sequence shown here is derived from an EMBL/GenBank/DDBJ whole genome shotgun (WGS) entry which is preliminary data.</text>
</comment>
<dbReference type="SUPFAM" id="SSF52540">
    <property type="entry name" value="P-loop containing nucleoside triphosphate hydrolases"/>
    <property type="match status" value="1"/>
</dbReference>
<evidence type="ECO:0000259" key="9">
    <source>
        <dbReference type="PROSITE" id="PS50893"/>
    </source>
</evidence>
<keyword evidence="2" id="KW-0813">Transport</keyword>
<keyword evidence="8" id="KW-0472">Membrane</keyword>
<dbReference type="Pfam" id="PF00005">
    <property type="entry name" value="ABC_tran"/>
    <property type="match status" value="1"/>
</dbReference>
<dbReference type="EMBL" id="JXQW01000034">
    <property type="protein sequence ID" value="KIP99556.1"/>
    <property type="molecule type" value="Genomic_DNA"/>
</dbReference>
<dbReference type="GO" id="GO:0005524">
    <property type="term" value="F:ATP binding"/>
    <property type="evidence" value="ECO:0007669"/>
    <property type="project" value="UniProtKB-KW"/>
</dbReference>
<dbReference type="FunFam" id="3.40.50.300:FF:000653">
    <property type="entry name" value="Aliphatic sulfonates import ATP-binding protein SsuB"/>
    <property type="match status" value="1"/>
</dbReference>
<dbReference type="SMART" id="SM00382">
    <property type="entry name" value="AAA"/>
    <property type="match status" value="1"/>
</dbReference>
<feature type="domain" description="ABC transporter" evidence="9">
    <location>
        <begin position="13"/>
        <end position="234"/>
    </location>
</feature>
<dbReference type="GO" id="GO:0042918">
    <property type="term" value="P:alkanesulfonate transmembrane transport"/>
    <property type="evidence" value="ECO:0007669"/>
    <property type="project" value="UniProtKB-ARBA"/>
</dbReference>
<dbReference type="Gene3D" id="3.40.50.300">
    <property type="entry name" value="P-loop containing nucleotide triphosphate hydrolases"/>
    <property type="match status" value="1"/>
</dbReference>
<sequence>MTALHSLKRGTPLTIRGIQKSFGERQVLKDIDLRIPSGQFVAVVGRSGCGKSTLLRLLAGLDQPTGGELLAGNGTLAATREDTRLMFQEARLLPWKRVIDNVGLGLTGDWRPKAQQVLEAVGLGERANEWPAALSGGQKQRVALARALIHEPRLLLLDEPLGALDALTRIEMQQLIEGLWQKHGFTVLLVTHDVSEAVATADRVILIEDGQVGLDLDVNLPRPRNKGSARLASLEAEVLNRVLQLPELPPQPDPVSPLPTQLRWAL</sequence>
<evidence type="ECO:0000256" key="2">
    <source>
        <dbReference type="ARBA" id="ARBA00022448"/>
    </source>
</evidence>
<keyword evidence="4" id="KW-0997">Cell inner membrane</keyword>
<evidence type="ECO:0000256" key="8">
    <source>
        <dbReference type="ARBA" id="ARBA00023136"/>
    </source>
</evidence>
<evidence type="ECO:0000256" key="5">
    <source>
        <dbReference type="ARBA" id="ARBA00022741"/>
    </source>
</evidence>
<dbReference type="Proteomes" id="UP000032068">
    <property type="component" value="Unassembled WGS sequence"/>
</dbReference>
<evidence type="ECO:0000256" key="6">
    <source>
        <dbReference type="ARBA" id="ARBA00022840"/>
    </source>
</evidence>
<comment type="similarity">
    <text evidence="1">Belongs to the ABC transporter superfamily.</text>
</comment>
<protein>
    <submittedName>
        <fullName evidence="10">SsuB protein</fullName>
    </submittedName>
</protein>
<dbReference type="PANTHER" id="PTHR42788:SF17">
    <property type="entry name" value="ALIPHATIC SULFONATES IMPORT ATP-BINDING PROTEIN SSUB"/>
    <property type="match status" value="1"/>
</dbReference>
<dbReference type="NCBIfam" id="NF008420">
    <property type="entry name" value="PRK11247.1"/>
    <property type="match status" value="1"/>
</dbReference>
<evidence type="ECO:0000256" key="3">
    <source>
        <dbReference type="ARBA" id="ARBA00022475"/>
    </source>
</evidence>
<accession>A0A0D0KRJ9</accession>
<dbReference type="InterPro" id="IPR003593">
    <property type="entry name" value="AAA+_ATPase"/>
</dbReference>
<dbReference type="InterPro" id="IPR050166">
    <property type="entry name" value="ABC_transporter_ATP-bind"/>
</dbReference>
<dbReference type="InterPro" id="IPR003439">
    <property type="entry name" value="ABC_transporter-like_ATP-bd"/>
</dbReference>
<dbReference type="AlphaFoldDB" id="A0A0D0KRJ9"/>
<organism evidence="10 11">
    <name type="scientific">Pseudomonas fulva</name>
    <dbReference type="NCBI Taxonomy" id="47880"/>
    <lineage>
        <taxon>Bacteria</taxon>
        <taxon>Pseudomonadati</taxon>
        <taxon>Pseudomonadota</taxon>
        <taxon>Gammaproteobacteria</taxon>
        <taxon>Pseudomonadales</taxon>
        <taxon>Pseudomonadaceae</taxon>
        <taxon>Pseudomonas</taxon>
    </lineage>
</organism>
<dbReference type="CDD" id="cd03293">
    <property type="entry name" value="ABC_NrtD_SsuB_transporters"/>
    <property type="match status" value="1"/>
</dbReference>
<reference evidence="10 11" key="1">
    <citation type="submission" date="2014-12" db="EMBL/GenBank/DDBJ databases">
        <title>16Stimator: statistical estimation of ribosomal gene copy numbers from draft genome assemblies.</title>
        <authorList>
            <person name="Perisin M.A."/>
            <person name="Vetter M."/>
            <person name="Gilbert J.A."/>
            <person name="Bergelson J."/>
        </authorList>
    </citation>
    <scope>NUCLEOTIDE SEQUENCE [LARGE SCALE GENOMIC DNA]</scope>
    <source>
        <strain evidence="10 11">MEJ086</strain>
    </source>
</reference>
<keyword evidence="7" id="KW-1278">Translocase</keyword>
<keyword evidence="5" id="KW-0547">Nucleotide-binding</keyword>
<dbReference type="InterPro" id="IPR027417">
    <property type="entry name" value="P-loop_NTPase"/>
</dbReference>
<dbReference type="PROSITE" id="PS00211">
    <property type="entry name" value="ABC_TRANSPORTER_1"/>
    <property type="match status" value="1"/>
</dbReference>
<keyword evidence="6" id="KW-0067">ATP-binding</keyword>
<dbReference type="PANTHER" id="PTHR42788">
    <property type="entry name" value="TAURINE IMPORT ATP-BINDING PROTEIN-RELATED"/>
    <property type="match status" value="1"/>
</dbReference>
<evidence type="ECO:0000256" key="4">
    <source>
        <dbReference type="ARBA" id="ARBA00022519"/>
    </source>
</evidence>
<evidence type="ECO:0000313" key="10">
    <source>
        <dbReference type="EMBL" id="KIP99556.1"/>
    </source>
</evidence>
<dbReference type="RefSeq" id="WP_042554445.1">
    <property type="nucleotide sequence ID" value="NZ_JXQW01000034.1"/>
</dbReference>
<keyword evidence="3" id="KW-1003">Cell membrane</keyword>
<gene>
    <name evidence="10" type="primary">ssuB</name>
    <name evidence="10" type="ORF">RU08_13970</name>
</gene>
<dbReference type="InterPro" id="IPR017871">
    <property type="entry name" value="ABC_transporter-like_CS"/>
</dbReference>
<evidence type="ECO:0000256" key="7">
    <source>
        <dbReference type="ARBA" id="ARBA00022967"/>
    </source>
</evidence>
<evidence type="ECO:0000313" key="11">
    <source>
        <dbReference type="Proteomes" id="UP000032068"/>
    </source>
</evidence>
<dbReference type="GO" id="GO:0016887">
    <property type="term" value="F:ATP hydrolysis activity"/>
    <property type="evidence" value="ECO:0007669"/>
    <property type="project" value="InterPro"/>
</dbReference>